<proteinExistence type="predicted"/>
<evidence type="ECO:0000313" key="2">
    <source>
        <dbReference type="EMBL" id="EQM81797.1"/>
    </source>
</evidence>
<gene>
    <name evidence="2" type="ORF">L687_14000</name>
</gene>
<evidence type="ECO:0000259" key="1">
    <source>
        <dbReference type="Pfam" id="PF02557"/>
    </source>
</evidence>
<accession>T5KPT0</accession>
<feature type="domain" description="D-alanyl-D-alanine carboxypeptidase-like core" evidence="1">
    <location>
        <begin position="13"/>
        <end position="102"/>
    </location>
</feature>
<name>T5KPT0_MICMQ</name>
<reference evidence="2 3" key="1">
    <citation type="journal article" date="2013" name="Genome Announc.">
        <title>Whole-genome sequences of five oyster-associated bacteria show potential for crude oil hydrocarbon degradation.</title>
        <authorList>
            <person name="Chauhan A."/>
            <person name="Green S."/>
            <person name="Pathak A."/>
            <person name="Thomas J."/>
            <person name="Venkatramanan R."/>
        </authorList>
    </citation>
    <scope>NUCLEOTIDE SEQUENCE [LARGE SCALE GENOMIC DNA]</scope>
    <source>
        <strain evidence="2 3">MF109</strain>
    </source>
</reference>
<dbReference type="GO" id="GO:0006508">
    <property type="term" value="P:proteolysis"/>
    <property type="evidence" value="ECO:0007669"/>
    <property type="project" value="InterPro"/>
</dbReference>
<dbReference type="CDD" id="cd14814">
    <property type="entry name" value="Peptidase_M15"/>
    <property type="match status" value="1"/>
</dbReference>
<organism evidence="2 3">
    <name type="scientific">Microbacterium maritypicum MF109</name>
    <dbReference type="NCBI Taxonomy" id="1333857"/>
    <lineage>
        <taxon>Bacteria</taxon>
        <taxon>Bacillati</taxon>
        <taxon>Actinomycetota</taxon>
        <taxon>Actinomycetes</taxon>
        <taxon>Micrococcales</taxon>
        <taxon>Microbacteriaceae</taxon>
        <taxon>Microbacterium</taxon>
    </lineage>
</organism>
<dbReference type="Gene3D" id="3.30.1380.10">
    <property type="match status" value="1"/>
</dbReference>
<dbReference type="EMBL" id="ATAO01000113">
    <property type="protein sequence ID" value="EQM81797.1"/>
    <property type="molecule type" value="Genomic_DNA"/>
</dbReference>
<protein>
    <recommendedName>
        <fullName evidence="1">D-alanyl-D-alanine carboxypeptidase-like core domain-containing protein</fullName>
    </recommendedName>
</protein>
<evidence type="ECO:0000313" key="3">
    <source>
        <dbReference type="Proteomes" id="UP000016033"/>
    </source>
</evidence>
<dbReference type="GO" id="GO:0008233">
    <property type="term" value="F:peptidase activity"/>
    <property type="evidence" value="ECO:0007669"/>
    <property type="project" value="InterPro"/>
</dbReference>
<dbReference type="SUPFAM" id="SSF55166">
    <property type="entry name" value="Hedgehog/DD-peptidase"/>
    <property type="match status" value="1"/>
</dbReference>
<dbReference type="Proteomes" id="UP000016033">
    <property type="component" value="Unassembled WGS sequence"/>
</dbReference>
<dbReference type="PATRIC" id="fig|1333857.3.peg.1105"/>
<comment type="caution">
    <text evidence="2">The sequence shown here is derived from an EMBL/GenBank/DDBJ whole genome shotgun (WGS) entry which is preliminary data.</text>
</comment>
<dbReference type="Pfam" id="PF02557">
    <property type="entry name" value="VanY"/>
    <property type="match status" value="1"/>
</dbReference>
<dbReference type="InterPro" id="IPR003709">
    <property type="entry name" value="VanY-like_core_dom"/>
</dbReference>
<dbReference type="InterPro" id="IPR009045">
    <property type="entry name" value="Zn_M74/Hedgehog-like"/>
</dbReference>
<sequence length="189" mass="20885">MVALRAAYRGALGRTLILNDGYRDLAGQWRAWNDYLNGGNLAVYPGTSNHGWAIAADFGGEVYSSSASAGHRWLQANALAFGWSWTGRYFSRIENWHWEYNGSYTGTTPTPEDNPDFDIHRRNNNMASLYYTTVNGVTTFALAGDGVGNAAWLETTDQALANQLAGQHGNAAFLTQGSFNQWKSWYLGQ</sequence>
<dbReference type="AlphaFoldDB" id="T5KPT0"/>